<feature type="domain" description="RING-type" evidence="10">
    <location>
        <begin position="263"/>
        <end position="305"/>
    </location>
</feature>
<protein>
    <recommendedName>
        <fullName evidence="2">RING-type E3 ubiquitin transferase</fullName>
        <ecNumber evidence="2">2.3.2.27</ecNumber>
    </recommendedName>
</protein>
<evidence type="ECO:0000256" key="9">
    <source>
        <dbReference type="SAM" id="Phobius"/>
    </source>
</evidence>
<evidence type="ECO:0000256" key="2">
    <source>
        <dbReference type="ARBA" id="ARBA00012483"/>
    </source>
</evidence>
<feature type="non-terminal residue" evidence="11">
    <location>
        <position position="901"/>
    </location>
</feature>
<feature type="domain" description="RING-type" evidence="10">
    <location>
        <begin position="694"/>
        <end position="736"/>
    </location>
</feature>
<keyword evidence="3" id="KW-0479">Metal-binding</keyword>
<evidence type="ECO:0000256" key="1">
    <source>
        <dbReference type="ARBA" id="ARBA00000900"/>
    </source>
</evidence>
<keyword evidence="4 7" id="KW-0863">Zinc-finger</keyword>
<dbReference type="SUPFAM" id="SSF57850">
    <property type="entry name" value="RING/U-box"/>
    <property type="match status" value="6"/>
</dbReference>
<feature type="transmembrane region" description="Helical" evidence="9">
    <location>
        <begin position="523"/>
        <end position="547"/>
    </location>
</feature>
<comment type="catalytic activity">
    <reaction evidence="1">
        <text>S-ubiquitinyl-[E2 ubiquitin-conjugating enzyme]-L-cysteine + [acceptor protein]-L-lysine = [E2 ubiquitin-conjugating enzyme]-L-cysteine + N(6)-ubiquitinyl-[acceptor protein]-L-lysine.</text>
        <dbReference type="EC" id="2.3.2.27"/>
    </reaction>
</comment>
<evidence type="ECO:0000256" key="7">
    <source>
        <dbReference type="PROSITE-ProRule" id="PRU00175"/>
    </source>
</evidence>
<dbReference type="AlphaFoldDB" id="A0A199V1J4"/>
<evidence type="ECO:0000256" key="4">
    <source>
        <dbReference type="ARBA" id="ARBA00022771"/>
    </source>
</evidence>
<dbReference type="PANTHER" id="PTHR14155">
    <property type="entry name" value="RING FINGER DOMAIN-CONTAINING"/>
    <property type="match status" value="1"/>
</dbReference>
<dbReference type="Proteomes" id="UP000092600">
    <property type="component" value="Unassembled WGS sequence"/>
</dbReference>
<evidence type="ECO:0000256" key="6">
    <source>
        <dbReference type="ARBA" id="ARBA00024209"/>
    </source>
</evidence>
<dbReference type="CDD" id="cd16454">
    <property type="entry name" value="RING-H2_PA-TM-RING"/>
    <property type="match status" value="1"/>
</dbReference>
<feature type="domain" description="RING-type" evidence="10">
    <location>
        <begin position="96"/>
        <end position="138"/>
    </location>
</feature>
<dbReference type="GO" id="GO:0061630">
    <property type="term" value="F:ubiquitin protein ligase activity"/>
    <property type="evidence" value="ECO:0007669"/>
    <property type="project" value="UniProtKB-EC"/>
</dbReference>
<feature type="domain" description="RING-type" evidence="10">
    <location>
        <begin position="601"/>
        <end position="643"/>
    </location>
</feature>
<dbReference type="PROSITE" id="PS50089">
    <property type="entry name" value="ZF_RING_2"/>
    <property type="match status" value="6"/>
</dbReference>
<feature type="transmembrane region" description="Helical" evidence="9">
    <location>
        <begin position="20"/>
        <end position="40"/>
    </location>
</feature>
<feature type="domain" description="RING-type" evidence="10">
    <location>
        <begin position="423"/>
        <end position="465"/>
    </location>
</feature>
<dbReference type="InterPro" id="IPR053238">
    <property type="entry name" value="RING-H2_zinc_finger"/>
</dbReference>
<name>A0A199V1J4_ANACO</name>
<evidence type="ECO:0000259" key="10">
    <source>
        <dbReference type="PROSITE" id="PS50089"/>
    </source>
</evidence>
<feature type="region of interest" description="Disordered" evidence="8">
    <location>
        <begin position="331"/>
        <end position="353"/>
    </location>
</feature>
<gene>
    <name evidence="11" type="ORF">ACMD2_25891</name>
</gene>
<evidence type="ECO:0000256" key="5">
    <source>
        <dbReference type="ARBA" id="ARBA00022833"/>
    </source>
</evidence>
<comment type="caution">
    <text evidence="11">The sequence shown here is derived from an EMBL/GenBank/DDBJ whole genome shotgun (WGS) entry which is preliminary data.</text>
</comment>
<evidence type="ECO:0000256" key="3">
    <source>
        <dbReference type="ARBA" id="ARBA00022723"/>
    </source>
</evidence>
<organism evidence="11 12">
    <name type="scientific">Ananas comosus</name>
    <name type="common">Pineapple</name>
    <name type="synonym">Ananas ananas</name>
    <dbReference type="NCBI Taxonomy" id="4615"/>
    <lineage>
        <taxon>Eukaryota</taxon>
        <taxon>Viridiplantae</taxon>
        <taxon>Streptophyta</taxon>
        <taxon>Embryophyta</taxon>
        <taxon>Tracheophyta</taxon>
        <taxon>Spermatophyta</taxon>
        <taxon>Magnoliopsida</taxon>
        <taxon>Liliopsida</taxon>
        <taxon>Poales</taxon>
        <taxon>Bromeliaceae</taxon>
        <taxon>Bromelioideae</taxon>
        <taxon>Ananas</taxon>
    </lineage>
</organism>
<keyword evidence="9" id="KW-0472">Membrane</keyword>
<accession>A0A199V1J4</accession>
<dbReference type="SMART" id="SM01197">
    <property type="entry name" value="FANCL_C"/>
    <property type="match status" value="1"/>
</dbReference>
<evidence type="ECO:0000256" key="8">
    <source>
        <dbReference type="SAM" id="MobiDB-lite"/>
    </source>
</evidence>
<sequence>MSMSTGGSTDQWTGNSSRTLGAIATSIAFCFLLLAFYLIIRYIFIQRLHRRAAAAHEPPKLGLDPAVIASLPTFTYRKSSGGCSSSKQEELSSTECPICLSVVDEGEVMRSLPNCNHAFHRDCIDVWLDSNATCPVCRATADPNNPSISVALTALPLNKGAYQSSADPPFTAMSANGDNTGCCGASSTLEIVGISFASFFALFMLTCSVRCFRQGEARRQGRPKAPCEGLDPAEIAALPTFPYKRITRADDGAEEKGAGAMECSICLSVVEEGEVVKMLPRCTHSFHGGCIELWLRDHATCPVCRTEILGAGDGEEEGGWVVVGAASAAEVGQEEGASHNSTSGSNTGGGDGSGSNTTLEFIGIAVFVGIALAGGGGNAGAPRHPGSASRLRYRGAPTFVFGAVTNNGGAAKRKGNGPNGAECPVCLADVEEGEVVRMLPSCRHFFHVQCIDVWLCSHTSCPVCRAATEPERIALGGATAPPPLPQLRCRSSPGSSELLLITMSTNSWMPRQHDTTSYSKSTALILLCVALASGICFLLFTALVQYLCSRNCYDVDAEEGGGGVERRTAGGVTAPVLASLPTFAYWKSKTDGGDSGRWGECAVCLEVVQEGELVRRLPACHHTFHVECIDMWLRSHSTCPLCRATVEPVEVLKGKEDCRSAAAILLPPVNLNLLKTSAYMLCSSFSQGGSCEMCAVCIGVLQGGEMVRQVPACKHVFHIGCIDAWLYSHTTCPLCRAEIKPRRSAEKAEESEESSAPPLPPVGALQRYRRRISSLLDRALYSSARQVLPAFALRQEGGGSRRGDGPRACTVCLDSLKAGDMVRSLPACTHMFHADCIDPWLRLHSTCPLCRNMPPNPRCSDRSTGRNLLVVATILLVIVYVRAYNRIAWVIPFTIFWVFTL</sequence>
<keyword evidence="9" id="KW-1133">Transmembrane helix</keyword>
<dbReference type="EMBL" id="LSRQ01003694">
    <property type="protein sequence ID" value="OAY70924.1"/>
    <property type="molecule type" value="Genomic_DNA"/>
</dbReference>
<evidence type="ECO:0000313" key="12">
    <source>
        <dbReference type="Proteomes" id="UP000092600"/>
    </source>
</evidence>
<feature type="compositionally biased region" description="Low complexity" evidence="8">
    <location>
        <begin position="331"/>
        <end position="345"/>
    </location>
</feature>
<reference evidence="11 12" key="1">
    <citation type="journal article" date="2016" name="DNA Res.">
        <title>The draft genome of MD-2 pineapple using hybrid error correction of long reads.</title>
        <authorList>
            <person name="Redwan R.M."/>
            <person name="Saidin A."/>
            <person name="Kumar S.V."/>
        </authorList>
    </citation>
    <scope>NUCLEOTIDE SEQUENCE [LARGE SCALE GENOMIC DNA]</scope>
    <source>
        <strain evidence="12">cv. MD2</strain>
        <tissue evidence="11">Leaf</tissue>
    </source>
</reference>
<dbReference type="EC" id="2.3.2.27" evidence="2"/>
<comment type="similarity">
    <text evidence="6">Belongs to the RING-type zinc finger family. ATL subfamily.</text>
</comment>
<feature type="transmembrane region" description="Helical" evidence="9">
    <location>
        <begin position="868"/>
        <end position="899"/>
    </location>
</feature>
<dbReference type="SMART" id="SM00184">
    <property type="entry name" value="RING"/>
    <property type="match status" value="6"/>
</dbReference>
<proteinExistence type="inferred from homology"/>
<dbReference type="GO" id="GO:0008270">
    <property type="term" value="F:zinc ion binding"/>
    <property type="evidence" value="ECO:0007669"/>
    <property type="project" value="UniProtKB-KW"/>
</dbReference>
<evidence type="ECO:0000313" key="11">
    <source>
        <dbReference type="EMBL" id="OAY70924.1"/>
    </source>
</evidence>
<keyword evidence="5" id="KW-0862">Zinc</keyword>
<feature type="domain" description="RING-type" evidence="10">
    <location>
        <begin position="809"/>
        <end position="851"/>
    </location>
</feature>
<keyword evidence="9" id="KW-0812">Transmembrane</keyword>
<dbReference type="Gene3D" id="3.30.40.10">
    <property type="entry name" value="Zinc/RING finger domain, C3HC4 (zinc finger)"/>
    <property type="match status" value="6"/>
</dbReference>
<dbReference type="Pfam" id="PF13639">
    <property type="entry name" value="zf-RING_2"/>
    <property type="match status" value="6"/>
</dbReference>
<dbReference type="InterPro" id="IPR013083">
    <property type="entry name" value="Znf_RING/FYVE/PHD"/>
</dbReference>
<dbReference type="CDD" id="cd16461">
    <property type="entry name" value="RING-H2_EL5-like"/>
    <property type="match status" value="2"/>
</dbReference>
<dbReference type="PANTHER" id="PTHR14155:SF626">
    <property type="entry name" value="RING-TYPE DOMAIN-CONTAINING PROTEIN"/>
    <property type="match status" value="1"/>
</dbReference>
<dbReference type="InterPro" id="IPR001841">
    <property type="entry name" value="Znf_RING"/>
</dbReference>